<feature type="disulfide bond" evidence="8">
    <location>
        <begin position="399"/>
        <end position="411"/>
    </location>
</feature>
<keyword evidence="2" id="KW-0433">Leucine-rich repeat</keyword>
<name>A0ABP0FIP3_CLALP</name>
<feature type="transmembrane region" description="Helical" evidence="9">
    <location>
        <begin position="1149"/>
        <end position="1174"/>
    </location>
</feature>
<evidence type="ECO:0000256" key="3">
    <source>
        <dbReference type="ARBA" id="ARBA00022692"/>
    </source>
</evidence>
<dbReference type="InterPro" id="IPR000276">
    <property type="entry name" value="GPCR_Rhodpsn"/>
</dbReference>
<dbReference type="Proteomes" id="UP001642483">
    <property type="component" value="Unassembled WGS sequence"/>
</dbReference>
<dbReference type="SUPFAM" id="SSF81321">
    <property type="entry name" value="Family A G protein-coupled receptor-like"/>
    <property type="match status" value="1"/>
</dbReference>
<organism evidence="11 12">
    <name type="scientific">Clavelina lepadiformis</name>
    <name type="common">Light-bulb sea squirt</name>
    <name type="synonym">Ascidia lepadiformis</name>
    <dbReference type="NCBI Taxonomy" id="159417"/>
    <lineage>
        <taxon>Eukaryota</taxon>
        <taxon>Metazoa</taxon>
        <taxon>Chordata</taxon>
        <taxon>Tunicata</taxon>
        <taxon>Ascidiacea</taxon>
        <taxon>Aplousobranchia</taxon>
        <taxon>Clavelinidae</taxon>
        <taxon>Clavelina</taxon>
    </lineage>
</organism>
<dbReference type="PANTHER" id="PTHR24372:SF77">
    <property type="entry name" value="G-PROTEIN COUPLED RECEPTORS FAMILY 1 PROFILE DOMAIN-CONTAINING PROTEIN"/>
    <property type="match status" value="1"/>
</dbReference>
<evidence type="ECO:0000313" key="11">
    <source>
        <dbReference type="EMBL" id="CAK8678591.1"/>
    </source>
</evidence>
<dbReference type="Pfam" id="PF00001">
    <property type="entry name" value="7tm_1"/>
    <property type="match status" value="1"/>
</dbReference>
<comment type="caution">
    <text evidence="11">The sequence shown here is derived from an EMBL/GenBank/DDBJ whole genome shotgun (WGS) entry which is preliminary data.</text>
</comment>
<feature type="transmembrane region" description="Helical" evidence="9">
    <location>
        <begin position="1180"/>
        <end position="1200"/>
    </location>
</feature>
<proteinExistence type="predicted"/>
<dbReference type="Gene3D" id="1.20.1070.10">
    <property type="entry name" value="Rhodopsin 7-helix transmembrane proteins"/>
    <property type="match status" value="2"/>
</dbReference>
<feature type="disulfide bond" evidence="8">
    <location>
        <begin position="595"/>
        <end position="610"/>
    </location>
</feature>
<evidence type="ECO:0000256" key="8">
    <source>
        <dbReference type="PROSITE-ProRule" id="PRU00124"/>
    </source>
</evidence>
<dbReference type="SMART" id="SM00192">
    <property type="entry name" value="LDLa"/>
    <property type="match status" value="11"/>
</dbReference>
<keyword evidence="5 9" id="KW-1133">Transmembrane helix</keyword>
<protein>
    <recommendedName>
        <fullName evidence="10">G-protein coupled receptors family 1 profile domain-containing protein</fullName>
    </recommendedName>
</protein>
<dbReference type="EMBL" id="CAWYQH010000057">
    <property type="protein sequence ID" value="CAK8678591.1"/>
    <property type="molecule type" value="Genomic_DNA"/>
</dbReference>
<keyword evidence="4" id="KW-0677">Repeat</keyword>
<feature type="transmembrane region" description="Helical" evidence="9">
    <location>
        <begin position="981"/>
        <end position="1000"/>
    </location>
</feature>
<evidence type="ECO:0000313" key="12">
    <source>
        <dbReference type="Proteomes" id="UP001642483"/>
    </source>
</evidence>
<gene>
    <name evidence="11" type="ORF">CVLEPA_LOCUS8507</name>
</gene>
<reference evidence="11 12" key="1">
    <citation type="submission" date="2024-02" db="EMBL/GenBank/DDBJ databases">
        <authorList>
            <person name="Daric V."/>
            <person name="Darras S."/>
        </authorList>
    </citation>
    <scope>NUCLEOTIDE SEQUENCE [LARGE SCALE GENOMIC DNA]</scope>
</reference>
<feature type="domain" description="G-protein coupled receptors family 1 profile" evidence="10">
    <location>
        <begin position="867"/>
        <end position="1200"/>
    </location>
</feature>
<evidence type="ECO:0000256" key="6">
    <source>
        <dbReference type="ARBA" id="ARBA00023136"/>
    </source>
</evidence>
<sequence length="1276" mass="143533">MYQYHYRRYFQSTDCPPLCIRQNVLDPTNLSCRNILNDADQFCLLPEKYTCDGTQHCDPEVDESQELCGSKNRYVRQCNKYQEDCRNRLVLECTLCIENGQVAYTEIKGGYEFVGTDFQHECASAIFKCLDKSKCLTADQFCDGIRHCADGSDEMVDVNEADGIWCSNKWNYVKRQCVLPNFYICDGIDHCEDRVDECGENCTDHSVFCKNGNCIAKLGIWGDGMDNCGDSSDELGGDSFFKCGDSENTIIAMEKFCDGFVDCRNGADEITENPENSNAVFCSGYLSLLERKCFLPDHHVCDSTIHCREHHDEYNCSTPELQICDNKRVIDIYLPHTCDFIDDCYDSSDECNRDCNQTFTCESDGKCIAFERFCDGVPDCEDGSDEKNVERLSPGEILCDNVHNRCTDIKCVLSSKYVCDGLDHCVDRVDECVPGCKNSFFCESGDCISKHEFCNGDDNCQDRSDEKQVDTIGFKCTVKSSEKNLQSATCVLPQSMIEHSSDICFDNLEKCHTDKEPRCFKCLSEEVYVSPKQVCDGVIDCPDLSDECLCEYGNVPSICDHLCLRHEGGCSHCKIGQFSCATVSSTTCLDLSRVCDGNLDCRTGIDEQFCGNTTQGLSPNSTKNFVCENGKFAMECDGIIECSGFGDECPVLKKKEWGNSSSYGSALKDHKCSSTATSLTKLCSQLYRDSGNQYHCPGNNELLDAEYVCDGKEHCPSVKSHPRDWSELSIDERYCNSSRFICHMSEPREKGKVTITRSQVCDGSCDCRMEEDESEELCGKGSNRFYCENPNYPFAKDSVIEDALRQQRPLFVAKQLVRDGKPDCLDASDECPTSYFQDNPFSSHYYMIKDIVLSVLVWVMALLALVGNLIVMWLSAIKMRKKKRFTAMLKTNHILVFNLAIADFLMGVYLLALAIANETTSGKYCFHDQSWRTSFTCSSLGTLAMISIQASVLILIILTTYRVLAVLKPFSAESVQLRHTWLFVCVAWLVSVVVACIPRLSSLMDCFVSEIRVSSAFSVSITANKTRMQQFLQRLEALGHPEKIGFSSYGDEGESWSYILETIQHRYPSSWKDFRISGYFGFYGSNAVCLPKIFVTVDDSSWVYSAGVMTFDFVAFVYILVSYLVIYFDARKVSANNRINENRTMQARITRLVVTDFACWVPVSVMSLLCLLGVSISPVAYAFAAIILLPVNSALNPILYSNILNVIYSNCIKPTTDKFRKRMRRANFNRVRKRSLYSRGSMAITMTTSLDFLHKPDAVVGSPIHPPNEVVTATKL</sequence>
<keyword evidence="3 9" id="KW-0812">Transmembrane</keyword>
<evidence type="ECO:0000256" key="5">
    <source>
        <dbReference type="ARBA" id="ARBA00022989"/>
    </source>
</evidence>
<dbReference type="PROSITE" id="PS50262">
    <property type="entry name" value="G_PROTEIN_RECEP_F1_2"/>
    <property type="match status" value="1"/>
</dbReference>
<feature type="transmembrane region" description="Helical" evidence="9">
    <location>
        <begin position="895"/>
        <end position="916"/>
    </location>
</feature>
<dbReference type="InterPro" id="IPR036055">
    <property type="entry name" value="LDL_receptor-like_sf"/>
</dbReference>
<keyword evidence="12" id="KW-1185">Reference proteome</keyword>
<dbReference type="PANTHER" id="PTHR24372">
    <property type="entry name" value="GLYCOPROTEIN HORMONE RECEPTOR"/>
    <property type="match status" value="1"/>
</dbReference>
<evidence type="ECO:0000256" key="1">
    <source>
        <dbReference type="ARBA" id="ARBA00004370"/>
    </source>
</evidence>
<feature type="transmembrane region" description="Helical" evidence="9">
    <location>
        <begin position="1102"/>
        <end position="1128"/>
    </location>
</feature>
<comment type="caution">
    <text evidence="8">Lacks conserved residue(s) required for the propagation of feature annotation.</text>
</comment>
<dbReference type="Pfam" id="PF00057">
    <property type="entry name" value="Ldl_recept_a"/>
    <property type="match status" value="2"/>
</dbReference>
<evidence type="ECO:0000256" key="2">
    <source>
        <dbReference type="ARBA" id="ARBA00022614"/>
    </source>
</evidence>
<dbReference type="Gene3D" id="4.10.400.10">
    <property type="entry name" value="Low-density Lipoprotein Receptor"/>
    <property type="match status" value="5"/>
</dbReference>
<evidence type="ECO:0000256" key="9">
    <source>
        <dbReference type="SAM" id="Phobius"/>
    </source>
</evidence>
<dbReference type="PROSITE" id="PS50068">
    <property type="entry name" value="LDLRA_2"/>
    <property type="match status" value="6"/>
</dbReference>
<dbReference type="CDD" id="cd00112">
    <property type="entry name" value="LDLa"/>
    <property type="match status" value="4"/>
</dbReference>
<comment type="subcellular location">
    <subcellularLocation>
        <location evidence="1">Membrane</location>
    </subcellularLocation>
</comment>
<dbReference type="InterPro" id="IPR002172">
    <property type="entry name" value="LDrepeatLR_classA_rpt"/>
</dbReference>
<dbReference type="SUPFAM" id="SSF57424">
    <property type="entry name" value="LDL receptor-like module"/>
    <property type="match status" value="5"/>
</dbReference>
<feature type="disulfide bond" evidence="8">
    <location>
        <begin position="442"/>
        <end position="460"/>
    </location>
</feature>
<evidence type="ECO:0000256" key="7">
    <source>
        <dbReference type="ARBA" id="ARBA00023157"/>
    </source>
</evidence>
<keyword evidence="6 9" id="KW-0472">Membrane</keyword>
<feature type="transmembrane region" description="Helical" evidence="9">
    <location>
        <begin position="940"/>
        <end position="961"/>
    </location>
</feature>
<feature type="disulfide bond" evidence="8">
    <location>
        <begin position="535"/>
        <end position="550"/>
    </location>
</feature>
<feature type="disulfide bond" evidence="8">
    <location>
        <begin position="355"/>
        <end position="367"/>
    </location>
</feature>
<dbReference type="PRINTS" id="PR00261">
    <property type="entry name" value="LDLRECEPTOR"/>
</dbReference>
<evidence type="ECO:0000259" key="10">
    <source>
        <dbReference type="PROSITE" id="PS50262"/>
    </source>
</evidence>
<feature type="transmembrane region" description="Helical" evidence="9">
    <location>
        <begin position="851"/>
        <end position="874"/>
    </location>
</feature>
<evidence type="ECO:0000256" key="4">
    <source>
        <dbReference type="ARBA" id="ARBA00022737"/>
    </source>
</evidence>
<accession>A0ABP0FIP3</accession>
<keyword evidence="7 8" id="KW-1015">Disulfide bond</keyword>
<dbReference type="InterPro" id="IPR017452">
    <property type="entry name" value="GPCR_Rhodpsn_7TM"/>
</dbReference>